<gene>
    <name evidence="5" type="ORF">PCANC_00323</name>
    <name evidence="2" type="ORF">PCANC_21841</name>
    <name evidence="4" type="ORF">PCASD_04798</name>
    <name evidence="3" type="ORF">PCASD_21219</name>
</gene>
<sequence length="140" mass="15329">MLSLAKEHLVKNLSQVISRPSLVRGALGRASAAMLELTCELGILRVGESNGWRDEFVKSKRRKLWFTSRPAGLRATLRAGERWTSNLGFGTSISEDDSPLGISQWASETDAGLSHLMGKDGKSSSWSEELSAPVLEQEDQ</sequence>
<name>A0A2N5S6I7_9BASI</name>
<comment type="caution">
    <text evidence="2">The sequence shown here is derived from an EMBL/GenBank/DDBJ whole genome shotgun (WGS) entry which is preliminary data.</text>
</comment>
<evidence type="ECO:0000256" key="1">
    <source>
        <dbReference type="SAM" id="MobiDB-lite"/>
    </source>
</evidence>
<protein>
    <submittedName>
        <fullName evidence="2">Uncharacterized protein</fullName>
    </submittedName>
</protein>
<dbReference type="EMBL" id="PGCJ01001137">
    <property type="protein sequence ID" value="PLW08867.1"/>
    <property type="molecule type" value="Genomic_DNA"/>
</dbReference>
<dbReference type="EMBL" id="PGCJ01000001">
    <property type="protein sequence ID" value="PLW58787.1"/>
    <property type="molecule type" value="Genomic_DNA"/>
</dbReference>
<evidence type="ECO:0000313" key="5">
    <source>
        <dbReference type="EMBL" id="PLW58787.1"/>
    </source>
</evidence>
<proteinExistence type="predicted"/>
<dbReference type="EMBL" id="PGCI01000925">
    <property type="protein sequence ID" value="PLW11395.1"/>
    <property type="molecule type" value="Genomic_DNA"/>
</dbReference>
<dbReference type="Proteomes" id="UP000235392">
    <property type="component" value="Unassembled WGS sequence"/>
</dbReference>
<dbReference type="EMBL" id="PGCI01000045">
    <property type="protein sequence ID" value="PLW45801.1"/>
    <property type="molecule type" value="Genomic_DNA"/>
</dbReference>
<dbReference type="AlphaFoldDB" id="A0A2N5S6I7"/>
<reference evidence="6 7" key="1">
    <citation type="submission" date="2017-11" db="EMBL/GenBank/DDBJ databases">
        <title>De novo assembly and phasing of dikaryotic genomes from two isolates of Puccinia coronata f. sp. avenae, the causal agent of oat crown rust.</title>
        <authorList>
            <person name="Miller M.E."/>
            <person name="Zhang Y."/>
            <person name="Omidvar V."/>
            <person name="Sperschneider J."/>
            <person name="Schwessinger B."/>
            <person name="Raley C."/>
            <person name="Palmer J.M."/>
            <person name="Garnica D."/>
            <person name="Upadhyaya N."/>
            <person name="Rathjen J."/>
            <person name="Taylor J.M."/>
            <person name="Park R.F."/>
            <person name="Dodds P.N."/>
            <person name="Hirsch C.D."/>
            <person name="Kianian S.F."/>
            <person name="Figueroa M."/>
        </authorList>
    </citation>
    <scope>NUCLEOTIDE SEQUENCE [LARGE SCALE GENOMIC DNA]</scope>
    <source>
        <strain evidence="2">12NC29</strain>
        <strain evidence="3">12SD80</strain>
    </source>
</reference>
<keyword evidence="6" id="KW-1185">Reference proteome</keyword>
<feature type="region of interest" description="Disordered" evidence="1">
    <location>
        <begin position="114"/>
        <end position="140"/>
    </location>
</feature>
<evidence type="ECO:0000313" key="2">
    <source>
        <dbReference type="EMBL" id="PLW08867.1"/>
    </source>
</evidence>
<evidence type="ECO:0000313" key="7">
    <source>
        <dbReference type="Proteomes" id="UP000235392"/>
    </source>
</evidence>
<accession>A0A2N5S6I7</accession>
<dbReference type="Proteomes" id="UP000235388">
    <property type="component" value="Unassembled WGS sequence"/>
</dbReference>
<evidence type="ECO:0000313" key="6">
    <source>
        <dbReference type="Proteomes" id="UP000235388"/>
    </source>
</evidence>
<organism evidence="2 6">
    <name type="scientific">Puccinia coronata f. sp. avenae</name>
    <dbReference type="NCBI Taxonomy" id="200324"/>
    <lineage>
        <taxon>Eukaryota</taxon>
        <taxon>Fungi</taxon>
        <taxon>Dikarya</taxon>
        <taxon>Basidiomycota</taxon>
        <taxon>Pucciniomycotina</taxon>
        <taxon>Pucciniomycetes</taxon>
        <taxon>Pucciniales</taxon>
        <taxon>Pucciniaceae</taxon>
        <taxon>Puccinia</taxon>
    </lineage>
</organism>
<evidence type="ECO:0000313" key="4">
    <source>
        <dbReference type="EMBL" id="PLW45801.1"/>
    </source>
</evidence>
<evidence type="ECO:0000313" key="3">
    <source>
        <dbReference type="EMBL" id="PLW11395.1"/>
    </source>
</evidence>